<dbReference type="Pfam" id="PF00620">
    <property type="entry name" value="RhoGAP"/>
    <property type="match status" value="1"/>
</dbReference>
<dbReference type="CDD" id="cd00030">
    <property type="entry name" value="C2"/>
    <property type="match status" value="1"/>
</dbReference>
<dbReference type="InterPro" id="IPR052118">
    <property type="entry name" value="Rho-GAP_regulator"/>
</dbReference>
<dbReference type="PANTHER" id="PTHR46150:SF3">
    <property type="entry name" value="RHO GTPASE-ACTIVATING PROTEIN 100F"/>
    <property type="match status" value="1"/>
</dbReference>
<dbReference type="SMART" id="SM00228">
    <property type="entry name" value="PDZ"/>
    <property type="match status" value="1"/>
</dbReference>
<dbReference type="Gene3D" id="1.10.555.10">
    <property type="entry name" value="Rho GTPase activation protein"/>
    <property type="match status" value="1"/>
</dbReference>
<dbReference type="InterPro" id="IPR035892">
    <property type="entry name" value="C2_domain_sf"/>
</dbReference>
<evidence type="ECO:0000259" key="5">
    <source>
        <dbReference type="PROSITE" id="PS50238"/>
    </source>
</evidence>
<keyword evidence="1" id="KW-0343">GTPase activation</keyword>
<evidence type="ECO:0000259" key="4">
    <source>
        <dbReference type="PROSITE" id="PS50106"/>
    </source>
</evidence>
<dbReference type="SUPFAM" id="SSF49562">
    <property type="entry name" value="C2 domain (Calcium/lipid-binding domain, CaLB)"/>
    <property type="match status" value="1"/>
</dbReference>
<dbReference type="GO" id="GO:0016477">
    <property type="term" value="P:cell migration"/>
    <property type="evidence" value="ECO:0007669"/>
    <property type="project" value="TreeGrafter"/>
</dbReference>
<dbReference type="SUPFAM" id="SSF48350">
    <property type="entry name" value="GTPase activation domain, GAP"/>
    <property type="match status" value="1"/>
</dbReference>
<feature type="region of interest" description="Disordered" evidence="2">
    <location>
        <begin position="382"/>
        <end position="411"/>
    </location>
</feature>
<dbReference type="SMART" id="SM00324">
    <property type="entry name" value="RhoGAP"/>
    <property type="match status" value="1"/>
</dbReference>
<dbReference type="GO" id="GO:0097060">
    <property type="term" value="C:synaptic membrane"/>
    <property type="evidence" value="ECO:0007669"/>
    <property type="project" value="TreeGrafter"/>
</dbReference>
<dbReference type="GO" id="GO:0007165">
    <property type="term" value="P:signal transduction"/>
    <property type="evidence" value="ECO:0007669"/>
    <property type="project" value="InterPro"/>
</dbReference>
<dbReference type="Gene3D" id="2.60.40.150">
    <property type="entry name" value="C2 domain"/>
    <property type="match status" value="1"/>
</dbReference>
<dbReference type="PROSITE" id="PS50106">
    <property type="entry name" value="PDZ"/>
    <property type="match status" value="1"/>
</dbReference>
<dbReference type="EMBL" id="JAUCMV010000005">
    <property type="protein sequence ID" value="KAK0392982.1"/>
    <property type="molecule type" value="Genomic_DNA"/>
</dbReference>
<dbReference type="InterPro" id="IPR008936">
    <property type="entry name" value="Rho_GTPase_activation_prot"/>
</dbReference>
<dbReference type="Pfam" id="PF25336">
    <property type="entry name" value="C2_SYDE"/>
    <property type="match status" value="1"/>
</dbReference>
<evidence type="ECO:0000313" key="6">
    <source>
        <dbReference type="EMBL" id="KAK0392982.1"/>
    </source>
</evidence>
<dbReference type="GO" id="GO:0030030">
    <property type="term" value="P:cell projection organization"/>
    <property type="evidence" value="ECO:0007669"/>
    <property type="project" value="TreeGrafter"/>
</dbReference>
<accession>A0AA39GVP6</accession>
<dbReference type="PANTHER" id="PTHR46150">
    <property type="entry name" value="RHO GTPASE-ACTIVATING PROTEIN 100F"/>
    <property type="match status" value="1"/>
</dbReference>
<sequence length="920" mass="102473">MPWSLKEFSAKQEYPAGLNLTDDVIKKIREVDQQASTLTNTGISGFSARVLDTSDEKTDLHARNEPAIIQLVEIIKKPGQSLGLYLREGNGFDRISGVFASRFGENSELERYGAVIRPGDEILSINNVEVSTMSIDDVVLILSIPRRLLLRIRYLKHRREKPGLSSTLRQSRPVVVFQKSTYDKSVELSTGSGGVLNQLTTTANTWLGKRARQQSQQLQQRSQFAPSNSKTFHDQDLLRCTERDQLSSICSFDNAFSTMRINNTTVGTSDSRQSSSKIRRAESFSSTMPINRNGLLYKGYSMPRSLTSATSPYSMSHSKTDGRCHRSIGSGDQPYYVDSNATSSHQMDAISQQHSGLRSNSLPRRRAAHGAVGRTVKWRNDVVGGQNNNRNCGGESDGAYSAPEALTSSKRTDRRTVNDIFSAQEYRNWAGTSQYMDNISSSLDERQSRHPLRCRGHPGSSELRSSSLPPRVALSTISQLGLCSYQNAACEPQSAIVSYRRPTASKMLDRLHVSPLINRRTPLRSAGPGFDVDKFRDNSLTGLLTVHIIAGRGLKIPDKQKGQTNEMYCVLEINEVHRARTGVSTPDRNYRWGETFDIDVYEATQAQFFVYSWHPRFRHQLCHKGMLRLAEVFLIGEKHEEWNFSLNLEPKGQLIIRIGFKSSEEVFRRSDLNRHGTIFGSALSRIMEHDASHTPIVLRRLVQEIEDRGVDSTGLYILCGSVEKKKVLRNELDALYNGARSVDLGVNAIADTNVLACVLKDFLRELPEPLVPPSIYRMMAEAAAVIIPTDTDGNRKLFLKIVDCLPSPNKHTLLLIMDHLKTVLCSEPYNGITVGRLATVFAPLVFCSSGHVDAQSTRAAQSFRITKKIDKVDVSQAIPVFQLLLELWPSRVNYSDSNSSDSTSCPGPSSASLAVSESLC</sequence>
<dbReference type="PROSITE" id="PS50004">
    <property type="entry name" value="C2"/>
    <property type="match status" value="1"/>
</dbReference>
<evidence type="ECO:0000259" key="3">
    <source>
        <dbReference type="PROSITE" id="PS50004"/>
    </source>
</evidence>
<dbReference type="InterPro" id="IPR001478">
    <property type="entry name" value="PDZ"/>
</dbReference>
<dbReference type="Gene3D" id="2.30.42.10">
    <property type="match status" value="1"/>
</dbReference>
<feature type="compositionally biased region" description="Low complexity" evidence="2">
    <location>
        <begin position="898"/>
        <end position="912"/>
    </location>
</feature>
<gene>
    <name evidence="6" type="ORF">QR680_000005</name>
</gene>
<reference evidence="6" key="1">
    <citation type="submission" date="2023-06" db="EMBL/GenBank/DDBJ databases">
        <title>Genomic analysis of the entomopathogenic nematode Steinernema hermaphroditum.</title>
        <authorList>
            <person name="Schwarz E.M."/>
            <person name="Heppert J.K."/>
            <person name="Baniya A."/>
            <person name="Schwartz H.T."/>
            <person name="Tan C.-H."/>
            <person name="Antoshechkin I."/>
            <person name="Sternberg P.W."/>
            <person name="Goodrich-Blair H."/>
            <person name="Dillman A.R."/>
        </authorList>
    </citation>
    <scope>NUCLEOTIDE SEQUENCE</scope>
    <source>
        <strain evidence="6">PS9179</strain>
        <tissue evidence="6">Whole animal</tissue>
    </source>
</reference>
<proteinExistence type="predicted"/>
<dbReference type="GO" id="GO:0046578">
    <property type="term" value="P:regulation of Ras protein signal transduction"/>
    <property type="evidence" value="ECO:0007669"/>
    <property type="project" value="TreeGrafter"/>
</dbReference>
<evidence type="ECO:0000256" key="1">
    <source>
        <dbReference type="ARBA" id="ARBA00022468"/>
    </source>
</evidence>
<evidence type="ECO:0000313" key="7">
    <source>
        <dbReference type="Proteomes" id="UP001175271"/>
    </source>
</evidence>
<dbReference type="InterPro" id="IPR000198">
    <property type="entry name" value="RhoGAP_dom"/>
</dbReference>
<evidence type="ECO:0008006" key="8">
    <source>
        <dbReference type="Google" id="ProtNLM"/>
    </source>
</evidence>
<dbReference type="InterPro" id="IPR036034">
    <property type="entry name" value="PDZ_sf"/>
</dbReference>
<name>A0AA39GVP6_9BILA</name>
<feature type="domain" description="Rho-GAP" evidence="5">
    <location>
        <begin position="681"/>
        <end position="881"/>
    </location>
</feature>
<protein>
    <recommendedName>
        <fullName evidence="8">Rho-GAP domain-containing protein</fullName>
    </recommendedName>
</protein>
<feature type="domain" description="PDZ" evidence="4">
    <location>
        <begin position="71"/>
        <end position="142"/>
    </location>
</feature>
<dbReference type="InterPro" id="IPR057459">
    <property type="entry name" value="SYDE1/2_C2"/>
</dbReference>
<feature type="region of interest" description="Disordered" evidence="2">
    <location>
        <begin position="898"/>
        <end position="920"/>
    </location>
</feature>
<dbReference type="Pfam" id="PF00595">
    <property type="entry name" value="PDZ"/>
    <property type="match status" value="1"/>
</dbReference>
<organism evidence="6 7">
    <name type="scientific">Steinernema hermaphroditum</name>
    <dbReference type="NCBI Taxonomy" id="289476"/>
    <lineage>
        <taxon>Eukaryota</taxon>
        <taxon>Metazoa</taxon>
        <taxon>Ecdysozoa</taxon>
        <taxon>Nematoda</taxon>
        <taxon>Chromadorea</taxon>
        <taxon>Rhabditida</taxon>
        <taxon>Tylenchina</taxon>
        <taxon>Panagrolaimomorpha</taxon>
        <taxon>Strongyloidoidea</taxon>
        <taxon>Steinernematidae</taxon>
        <taxon>Steinernema</taxon>
    </lineage>
</organism>
<dbReference type="AlphaFoldDB" id="A0AA39GVP6"/>
<dbReference type="Proteomes" id="UP001175271">
    <property type="component" value="Unassembled WGS sequence"/>
</dbReference>
<keyword evidence="7" id="KW-1185">Reference proteome</keyword>
<feature type="domain" description="C2" evidence="3">
    <location>
        <begin position="524"/>
        <end position="643"/>
    </location>
</feature>
<dbReference type="GO" id="GO:0005096">
    <property type="term" value="F:GTPase activator activity"/>
    <property type="evidence" value="ECO:0007669"/>
    <property type="project" value="UniProtKB-KW"/>
</dbReference>
<dbReference type="SUPFAM" id="SSF50156">
    <property type="entry name" value="PDZ domain-like"/>
    <property type="match status" value="1"/>
</dbReference>
<dbReference type="InterPro" id="IPR000008">
    <property type="entry name" value="C2_dom"/>
</dbReference>
<dbReference type="SMART" id="SM00239">
    <property type="entry name" value="C2"/>
    <property type="match status" value="1"/>
</dbReference>
<evidence type="ECO:0000256" key="2">
    <source>
        <dbReference type="SAM" id="MobiDB-lite"/>
    </source>
</evidence>
<dbReference type="PROSITE" id="PS50238">
    <property type="entry name" value="RHOGAP"/>
    <property type="match status" value="1"/>
</dbReference>
<feature type="region of interest" description="Disordered" evidence="2">
    <location>
        <begin position="449"/>
        <end position="468"/>
    </location>
</feature>
<comment type="caution">
    <text evidence="6">The sequence shown here is derived from an EMBL/GenBank/DDBJ whole genome shotgun (WGS) entry which is preliminary data.</text>
</comment>